<evidence type="ECO:0000313" key="1">
    <source>
        <dbReference type="EMBL" id="KAK3078389.1"/>
    </source>
</evidence>
<keyword evidence="2" id="KW-1185">Reference proteome</keyword>
<comment type="caution">
    <text evidence="1">The sequence shown here is derived from an EMBL/GenBank/DDBJ whole genome shotgun (WGS) entry which is preliminary data.</text>
</comment>
<evidence type="ECO:0000313" key="2">
    <source>
        <dbReference type="Proteomes" id="UP001186974"/>
    </source>
</evidence>
<name>A0ACC3DPE4_9PEZI</name>
<dbReference type="EMBL" id="JAWDJW010001936">
    <property type="protein sequence ID" value="KAK3078389.1"/>
    <property type="molecule type" value="Genomic_DNA"/>
</dbReference>
<sequence>MSFAKKIQKIIELEEAEQTDPWSNEDIRPVPEERQTWRPLQYIELWFLVNMNLSTYTTGASLLASGLTLAQAIIVIVFGNLLASGFAVLNSVSGAASHLGYPIVSRSVWGMYGSYFPILNRILLSVVWYGVQAVFGGKMFYICLRSIWMDIDTRIPNTLPEGIGITSAQFVGYFVFNVICCGLIWFKPGQLAPYFHIGSVLVSIAFICLLGWACGTTSGYGDVWKQQTSMSSSELAWKILSGMMAVIGSISAGILNQNDYTRFAKKISHVTWSQAISFNLSSSVVAIIGIVVTAATQQRYGDGTALWDLTGLFAAIQDQGGPRARAATFFLGVAFIISQCSINVVGNVLAGGLDVASVFPRWINLRRGAYILAALSVLPNPWQQIASGSTFISVLSAYAVFIGPMTGLLCVHYWIIQKRRFHVPDLYQGSKRSVYWYNYGINWRTCVAWVCAVLPSMPGFVSSVNSNLKVGLGASHLFSLSYVLGFVLAALFSWILHVVFPYDYQEVTELETQAMVIEGVTSDPPPIEEYNGNTKEVNSTSVEVPEEKRV</sequence>
<dbReference type="Proteomes" id="UP001186974">
    <property type="component" value="Unassembled WGS sequence"/>
</dbReference>
<proteinExistence type="predicted"/>
<gene>
    <name evidence="1" type="ORF">LTS18_007629</name>
</gene>
<protein>
    <submittedName>
        <fullName evidence="1">Uncharacterized protein</fullName>
    </submittedName>
</protein>
<accession>A0ACC3DPE4</accession>
<organism evidence="1 2">
    <name type="scientific">Coniosporium uncinatum</name>
    <dbReference type="NCBI Taxonomy" id="93489"/>
    <lineage>
        <taxon>Eukaryota</taxon>
        <taxon>Fungi</taxon>
        <taxon>Dikarya</taxon>
        <taxon>Ascomycota</taxon>
        <taxon>Pezizomycotina</taxon>
        <taxon>Dothideomycetes</taxon>
        <taxon>Dothideomycetes incertae sedis</taxon>
        <taxon>Coniosporium</taxon>
    </lineage>
</organism>
<reference evidence="1" key="1">
    <citation type="submission" date="2024-09" db="EMBL/GenBank/DDBJ databases">
        <title>Black Yeasts Isolated from many extreme environments.</title>
        <authorList>
            <person name="Coleine C."/>
            <person name="Stajich J.E."/>
            <person name="Selbmann L."/>
        </authorList>
    </citation>
    <scope>NUCLEOTIDE SEQUENCE</scope>
    <source>
        <strain evidence="1">CCFEE 5737</strain>
    </source>
</reference>